<dbReference type="InterPro" id="IPR000700">
    <property type="entry name" value="PAS-assoc_C"/>
</dbReference>
<keyword evidence="7" id="KW-0808">Transferase</keyword>
<evidence type="ECO:0000256" key="1">
    <source>
        <dbReference type="ARBA" id="ARBA00001946"/>
    </source>
</evidence>
<dbReference type="PANTHER" id="PTHR45138">
    <property type="entry name" value="REGULATORY COMPONENTS OF SENSORY TRANSDUCTION SYSTEM"/>
    <property type="match status" value="1"/>
</dbReference>
<organism evidence="7 8">
    <name type="scientific">Dasania phycosphaerae</name>
    <dbReference type="NCBI Taxonomy" id="2950436"/>
    <lineage>
        <taxon>Bacteria</taxon>
        <taxon>Pseudomonadati</taxon>
        <taxon>Pseudomonadota</taxon>
        <taxon>Gammaproteobacteria</taxon>
        <taxon>Cellvibrionales</taxon>
        <taxon>Spongiibacteraceae</taxon>
        <taxon>Dasania</taxon>
    </lineage>
</organism>
<dbReference type="PANTHER" id="PTHR45138:SF9">
    <property type="entry name" value="DIGUANYLATE CYCLASE DGCM-RELATED"/>
    <property type="match status" value="1"/>
</dbReference>
<dbReference type="Gene3D" id="2.10.70.100">
    <property type="match status" value="1"/>
</dbReference>
<evidence type="ECO:0000256" key="3">
    <source>
        <dbReference type="ARBA" id="ARBA00034247"/>
    </source>
</evidence>
<dbReference type="Pfam" id="PF12860">
    <property type="entry name" value="PAS_7"/>
    <property type="match status" value="1"/>
</dbReference>
<keyword evidence="7" id="KW-0548">Nucleotidyltransferase</keyword>
<evidence type="ECO:0000259" key="5">
    <source>
        <dbReference type="PROSITE" id="PS50113"/>
    </source>
</evidence>
<dbReference type="NCBIfam" id="TIGR00254">
    <property type="entry name" value="GGDEF"/>
    <property type="match status" value="1"/>
</dbReference>
<dbReference type="InterPro" id="IPR000160">
    <property type="entry name" value="GGDEF_dom"/>
</dbReference>
<dbReference type="GO" id="GO:0005886">
    <property type="term" value="C:plasma membrane"/>
    <property type="evidence" value="ECO:0007669"/>
    <property type="project" value="TreeGrafter"/>
</dbReference>
<dbReference type="PROSITE" id="PS50887">
    <property type="entry name" value="GGDEF"/>
    <property type="match status" value="1"/>
</dbReference>
<proteinExistence type="predicted"/>
<comment type="cofactor">
    <cofactor evidence="1">
        <name>Mg(2+)</name>
        <dbReference type="ChEBI" id="CHEBI:18420"/>
    </cofactor>
</comment>
<keyword evidence="8" id="KW-1185">Reference proteome</keyword>
<dbReference type="CDD" id="cd00130">
    <property type="entry name" value="PAS"/>
    <property type="match status" value="1"/>
</dbReference>
<dbReference type="InterPro" id="IPR029787">
    <property type="entry name" value="Nucleotide_cyclase"/>
</dbReference>
<dbReference type="InterPro" id="IPR035965">
    <property type="entry name" value="PAS-like_dom_sf"/>
</dbReference>
<dbReference type="SUPFAM" id="SSF55785">
    <property type="entry name" value="PYP-like sensor domain (PAS domain)"/>
    <property type="match status" value="1"/>
</dbReference>
<dbReference type="Pfam" id="PF08447">
    <property type="entry name" value="PAS_3"/>
    <property type="match status" value="1"/>
</dbReference>
<evidence type="ECO:0000256" key="2">
    <source>
        <dbReference type="ARBA" id="ARBA00012528"/>
    </source>
</evidence>
<dbReference type="AlphaFoldDB" id="A0A9J6RHC4"/>
<dbReference type="Proteomes" id="UP001069090">
    <property type="component" value="Unassembled WGS sequence"/>
</dbReference>
<dbReference type="EC" id="2.7.7.65" evidence="2"/>
<dbReference type="Gene3D" id="3.30.70.270">
    <property type="match status" value="1"/>
</dbReference>
<dbReference type="Gene3D" id="3.30.450.20">
    <property type="entry name" value="PAS domain"/>
    <property type="match status" value="1"/>
</dbReference>
<evidence type="ECO:0000256" key="4">
    <source>
        <dbReference type="SAM" id="Coils"/>
    </source>
</evidence>
<dbReference type="SMART" id="SM00267">
    <property type="entry name" value="GGDEF"/>
    <property type="match status" value="1"/>
</dbReference>
<dbReference type="InterPro" id="IPR000014">
    <property type="entry name" value="PAS"/>
</dbReference>
<dbReference type="CDD" id="cd01949">
    <property type="entry name" value="GGDEF"/>
    <property type="match status" value="1"/>
</dbReference>
<evidence type="ECO:0000259" key="6">
    <source>
        <dbReference type="PROSITE" id="PS50887"/>
    </source>
</evidence>
<dbReference type="SUPFAM" id="SSF55073">
    <property type="entry name" value="Nucleotide cyclase"/>
    <property type="match status" value="1"/>
</dbReference>
<dbReference type="RefSeq" id="WP_258329999.1">
    <property type="nucleotide sequence ID" value="NZ_JAPTGG010000001.1"/>
</dbReference>
<sequence>MDDFTRPLYSDSGAQSGSSMDKLEAKTRFLYHYAPIGIWEEDWSKTKALFDSLTPQQQKNFEQYLKQDPARVEAFKHTTQVISVNPAALHQYGYCEDEHDLFLQEYDVYIADFLPDLIRFSQGEYVSTSVSEETGRFGKKLIFRDTYCIPEDYRHDWRRVICISQEISQTLQHERIVDEQVRHLEMAAAIAKIGYWNVGLSENAKIQYSGQYLQLMELESQDAITQSDINKIIHPEDLPKVLNTFKKADTHLQDYSIDYRVITPKGKLKYIHEIGQILANQDGKTYSHHGIIQDISTEVFKQQQLESAKQKINQLKEQFMGAINALTVGIGLFDSNNKLIKSNNYLNSYFNEFDIDLYQPGLNFHEAIKSIIQTDDYKNNKEQKQQDFQQWFISNSEKAFEYYDNYSWLSLHKETLADNSYAITLSDISELKEREHLLHEKQQELERLATKDALTNIYNRRKFNESLNHEFRRSMRNKEPLSLIMCDVDFFKNYNDNYGHISGDQCLQQVAEAIHQCFNRVTDIVARYGGEEFAIILPNTDQLLAEQLAAKMLAAVKDKNIPHQGSKIGDCVTVSVGVTTMNNCLQHSQIDLIDCADKALYTAKEQGRNCMCSNLCL</sequence>
<protein>
    <recommendedName>
        <fullName evidence="2">diguanylate cyclase</fullName>
        <ecNumber evidence="2">2.7.7.65</ecNumber>
    </recommendedName>
</protein>
<reference evidence="7 8" key="1">
    <citation type="submission" date="2022-12" db="EMBL/GenBank/DDBJ databases">
        <title>Dasania phycosphaerae sp. nov., isolated from particulate material of the south coast of Korea.</title>
        <authorList>
            <person name="Jiang Y."/>
        </authorList>
    </citation>
    <scope>NUCLEOTIDE SEQUENCE [LARGE SCALE GENOMIC DNA]</scope>
    <source>
        <strain evidence="7 8">GY-19</strain>
    </source>
</reference>
<dbReference type="FunFam" id="3.30.70.270:FF:000001">
    <property type="entry name" value="Diguanylate cyclase domain protein"/>
    <property type="match status" value="1"/>
</dbReference>
<keyword evidence="4" id="KW-0175">Coiled coil</keyword>
<evidence type="ECO:0000313" key="7">
    <source>
        <dbReference type="EMBL" id="MCZ0863851.1"/>
    </source>
</evidence>
<dbReference type="GO" id="GO:0052621">
    <property type="term" value="F:diguanylate cyclase activity"/>
    <property type="evidence" value="ECO:0007669"/>
    <property type="project" value="UniProtKB-EC"/>
</dbReference>
<dbReference type="InterPro" id="IPR050469">
    <property type="entry name" value="Diguanylate_Cyclase"/>
</dbReference>
<evidence type="ECO:0000313" key="8">
    <source>
        <dbReference type="Proteomes" id="UP001069090"/>
    </source>
</evidence>
<dbReference type="InterPro" id="IPR043128">
    <property type="entry name" value="Rev_trsase/Diguanyl_cyclase"/>
</dbReference>
<feature type="domain" description="GGDEF" evidence="6">
    <location>
        <begin position="479"/>
        <end position="616"/>
    </location>
</feature>
<dbReference type="EMBL" id="JAPTGG010000001">
    <property type="protein sequence ID" value="MCZ0863851.1"/>
    <property type="molecule type" value="Genomic_DNA"/>
</dbReference>
<dbReference type="PROSITE" id="PS50113">
    <property type="entry name" value="PAC"/>
    <property type="match status" value="1"/>
</dbReference>
<comment type="caution">
    <text evidence="7">The sequence shown here is derived from an EMBL/GenBank/DDBJ whole genome shotgun (WGS) entry which is preliminary data.</text>
</comment>
<dbReference type="GO" id="GO:1902201">
    <property type="term" value="P:negative regulation of bacterial-type flagellum-dependent cell motility"/>
    <property type="evidence" value="ECO:0007669"/>
    <property type="project" value="TreeGrafter"/>
</dbReference>
<accession>A0A9J6RHC4</accession>
<gene>
    <name evidence="7" type="ORF">O0V09_01485</name>
</gene>
<dbReference type="Pfam" id="PF00990">
    <property type="entry name" value="GGDEF"/>
    <property type="match status" value="1"/>
</dbReference>
<dbReference type="GO" id="GO:0043709">
    <property type="term" value="P:cell adhesion involved in single-species biofilm formation"/>
    <property type="evidence" value="ECO:0007669"/>
    <property type="project" value="TreeGrafter"/>
</dbReference>
<feature type="coiled-coil region" evidence="4">
    <location>
        <begin position="298"/>
        <end position="325"/>
    </location>
</feature>
<feature type="domain" description="PAC" evidence="5">
    <location>
        <begin position="255"/>
        <end position="307"/>
    </location>
</feature>
<comment type="catalytic activity">
    <reaction evidence="3">
        <text>2 GTP = 3',3'-c-di-GMP + 2 diphosphate</text>
        <dbReference type="Rhea" id="RHEA:24898"/>
        <dbReference type="ChEBI" id="CHEBI:33019"/>
        <dbReference type="ChEBI" id="CHEBI:37565"/>
        <dbReference type="ChEBI" id="CHEBI:58805"/>
        <dbReference type="EC" id="2.7.7.65"/>
    </reaction>
</comment>
<name>A0A9J6RHC4_9GAMM</name>
<dbReference type="InterPro" id="IPR013655">
    <property type="entry name" value="PAS_fold_3"/>
</dbReference>